<dbReference type="Pfam" id="PF07527">
    <property type="entry name" value="Hairy_orange"/>
    <property type="match status" value="1"/>
</dbReference>
<comment type="caution">
    <text evidence="16">The sequence shown here is derived from an EMBL/GenBank/DDBJ whole genome shotgun (WGS) entry which is preliminary data.</text>
</comment>
<dbReference type="FunFam" id="4.10.280.10:FF:000033">
    <property type="entry name" value="Transcription factor HES-5"/>
    <property type="match status" value="1"/>
</dbReference>
<keyword evidence="5" id="KW-0524">Neurogenesis</keyword>
<comment type="subcellular location">
    <subcellularLocation>
        <location evidence="1">Nucleus</location>
    </subcellularLocation>
</comment>
<keyword evidence="4" id="KW-0221">Differentiation</keyword>
<evidence type="ECO:0000256" key="13">
    <source>
        <dbReference type="ARBA" id="ARBA00081413"/>
    </source>
</evidence>
<evidence type="ECO:0000256" key="12">
    <source>
        <dbReference type="ARBA" id="ARBA00072975"/>
    </source>
</evidence>
<dbReference type="GO" id="GO:0003677">
    <property type="term" value="F:DNA binding"/>
    <property type="evidence" value="ECO:0007669"/>
    <property type="project" value="UniProtKB-KW"/>
</dbReference>
<keyword evidence="6" id="KW-0805">Transcription regulation</keyword>
<dbReference type="GO" id="GO:0007399">
    <property type="term" value="P:nervous system development"/>
    <property type="evidence" value="ECO:0007669"/>
    <property type="project" value="UniProtKB-KW"/>
</dbReference>
<reference evidence="16" key="1">
    <citation type="thesis" date="2020" institute="ProQuest LLC" country="789 East Eisenhower Parkway, Ann Arbor, MI, USA">
        <title>Comparative Genomics and Chromosome Evolution.</title>
        <authorList>
            <person name="Mudd A.B."/>
        </authorList>
    </citation>
    <scope>NUCLEOTIDE SEQUENCE</scope>
    <source>
        <strain evidence="16">Female2</strain>
        <tissue evidence="16">Blood</tissue>
    </source>
</reference>
<accession>A0A8T2IN60</accession>
<dbReference type="Pfam" id="PF00010">
    <property type="entry name" value="HLH"/>
    <property type="match status" value="1"/>
</dbReference>
<dbReference type="InterPro" id="IPR003650">
    <property type="entry name" value="Orange_dom"/>
</dbReference>
<dbReference type="GO" id="GO:0048513">
    <property type="term" value="P:animal organ development"/>
    <property type="evidence" value="ECO:0007669"/>
    <property type="project" value="UniProtKB-ARBA"/>
</dbReference>
<comment type="subunit">
    <text evidence="10">Transcription repression requires formation of a complex with a corepressor protein of the Groucho/TLE family.</text>
</comment>
<organism evidence="16 17">
    <name type="scientific">Hymenochirus boettgeri</name>
    <name type="common">Congo dwarf clawed frog</name>
    <dbReference type="NCBI Taxonomy" id="247094"/>
    <lineage>
        <taxon>Eukaryota</taxon>
        <taxon>Metazoa</taxon>
        <taxon>Chordata</taxon>
        <taxon>Craniata</taxon>
        <taxon>Vertebrata</taxon>
        <taxon>Euteleostomi</taxon>
        <taxon>Amphibia</taxon>
        <taxon>Batrachia</taxon>
        <taxon>Anura</taxon>
        <taxon>Pipoidea</taxon>
        <taxon>Pipidae</taxon>
        <taxon>Pipinae</taxon>
        <taxon>Hymenochirus</taxon>
    </lineage>
</organism>
<dbReference type="AlphaFoldDB" id="A0A8T2IN60"/>
<evidence type="ECO:0000259" key="14">
    <source>
        <dbReference type="PROSITE" id="PS50888"/>
    </source>
</evidence>
<evidence type="ECO:0000256" key="7">
    <source>
        <dbReference type="ARBA" id="ARBA00023125"/>
    </source>
</evidence>
<evidence type="ECO:0000256" key="1">
    <source>
        <dbReference type="ARBA" id="ARBA00004123"/>
    </source>
</evidence>
<feature type="domain" description="BHLH" evidence="14">
    <location>
        <begin position="16"/>
        <end position="72"/>
    </location>
</feature>
<evidence type="ECO:0000256" key="3">
    <source>
        <dbReference type="ARBA" id="ARBA00022491"/>
    </source>
</evidence>
<dbReference type="EMBL" id="JAACNH010000008">
    <property type="protein sequence ID" value="KAG8434395.1"/>
    <property type="molecule type" value="Genomic_DNA"/>
</dbReference>
<evidence type="ECO:0000313" key="16">
    <source>
        <dbReference type="EMBL" id="KAG8434395.1"/>
    </source>
</evidence>
<dbReference type="Gene3D" id="4.10.280.10">
    <property type="entry name" value="Helix-loop-helix DNA-binding domain"/>
    <property type="match status" value="1"/>
</dbReference>
<evidence type="ECO:0000256" key="5">
    <source>
        <dbReference type="ARBA" id="ARBA00022902"/>
    </source>
</evidence>
<evidence type="ECO:0000256" key="6">
    <source>
        <dbReference type="ARBA" id="ARBA00023015"/>
    </source>
</evidence>
<dbReference type="PROSITE" id="PS51054">
    <property type="entry name" value="ORANGE"/>
    <property type="match status" value="1"/>
</dbReference>
<dbReference type="CDD" id="cd11461">
    <property type="entry name" value="bHLH-O_HES5"/>
    <property type="match status" value="1"/>
</dbReference>
<keyword evidence="7" id="KW-0238">DNA-binding</keyword>
<dbReference type="SMART" id="SM00353">
    <property type="entry name" value="HLH"/>
    <property type="match status" value="1"/>
</dbReference>
<evidence type="ECO:0000256" key="9">
    <source>
        <dbReference type="ARBA" id="ARBA00023242"/>
    </source>
</evidence>
<keyword evidence="3" id="KW-0678">Repressor</keyword>
<evidence type="ECO:0000256" key="8">
    <source>
        <dbReference type="ARBA" id="ARBA00023163"/>
    </source>
</evidence>
<evidence type="ECO:0000313" key="17">
    <source>
        <dbReference type="Proteomes" id="UP000812440"/>
    </source>
</evidence>
<evidence type="ECO:0000259" key="15">
    <source>
        <dbReference type="PROSITE" id="PS51054"/>
    </source>
</evidence>
<dbReference type="OrthoDB" id="6085656at2759"/>
<keyword evidence="9" id="KW-0539">Nucleus</keyword>
<dbReference type="SUPFAM" id="SSF158457">
    <property type="entry name" value="Orange domain-like"/>
    <property type="match status" value="1"/>
</dbReference>
<feature type="domain" description="Orange" evidence="15">
    <location>
        <begin position="86"/>
        <end position="118"/>
    </location>
</feature>
<evidence type="ECO:0000256" key="4">
    <source>
        <dbReference type="ARBA" id="ARBA00022782"/>
    </source>
</evidence>
<dbReference type="GO" id="GO:0005634">
    <property type="term" value="C:nucleus"/>
    <property type="evidence" value="ECO:0007669"/>
    <property type="project" value="UniProtKB-SubCell"/>
</dbReference>
<dbReference type="SMART" id="SM00511">
    <property type="entry name" value="ORANGE"/>
    <property type="match status" value="1"/>
</dbReference>
<evidence type="ECO:0000256" key="2">
    <source>
        <dbReference type="ARBA" id="ARBA00022473"/>
    </source>
</evidence>
<dbReference type="SUPFAM" id="SSF47459">
    <property type="entry name" value="HLH, helix-loop-helix DNA-binding domain"/>
    <property type="match status" value="1"/>
</dbReference>
<keyword evidence="17" id="KW-1185">Reference proteome</keyword>
<protein>
    <recommendedName>
        <fullName evidence="12">Transcription factor HES-5</fullName>
    </recommendedName>
    <alternativeName>
        <fullName evidence="13">Hairy and enhancer of split 5</fullName>
    </alternativeName>
</protein>
<dbReference type="GO" id="GO:0097150">
    <property type="term" value="P:neuronal stem cell population maintenance"/>
    <property type="evidence" value="ECO:0007669"/>
    <property type="project" value="UniProtKB-ARBA"/>
</dbReference>
<dbReference type="GO" id="GO:0030154">
    <property type="term" value="P:cell differentiation"/>
    <property type="evidence" value="ECO:0007669"/>
    <property type="project" value="UniProtKB-KW"/>
</dbReference>
<evidence type="ECO:0000256" key="11">
    <source>
        <dbReference type="ARBA" id="ARBA00060201"/>
    </source>
</evidence>
<name>A0A8T2IN60_9PIPI</name>
<keyword evidence="8" id="KW-0804">Transcription</keyword>
<evidence type="ECO:0000256" key="10">
    <source>
        <dbReference type="ARBA" id="ARBA00023791"/>
    </source>
</evidence>
<comment type="function">
    <text evidence="11">Transcriptional repressor of genes that require a bHLH protein for their transcription. Plays an important role as neurogenesis negative regulator.</text>
</comment>
<dbReference type="PANTHER" id="PTHR10985">
    <property type="entry name" value="BASIC HELIX-LOOP-HELIX TRANSCRIPTION FACTOR, HES-RELATED"/>
    <property type="match status" value="1"/>
</dbReference>
<proteinExistence type="predicted"/>
<dbReference type="InterPro" id="IPR050370">
    <property type="entry name" value="HES_HEY"/>
</dbReference>
<dbReference type="InterPro" id="IPR011598">
    <property type="entry name" value="bHLH_dom"/>
</dbReference>
<gene>
    <name evidence="16" type="ORF">GDO86_012678</name>
</gene>
<dbReference type="GO" id="GO:0045596">
    <property type="term" value="P:negative regulation of cell differentiation"/>
    <property type="evidence" value="ECO:0007669"/>
    <property type="project" value="UniProtKB-ARBA"/>
</dbReference>
<sequence>MAPTSISVDILSSKEKNKLRKPIVEKMRRDRINSSIEQLKVLLEKQFNKQEPNVKLEKADILEMAVSYLQQQKSLTHSVEKVESDYRQGFSNCLREAVQFLRFYPESGETHKKLLNHLQAPQTLSCTSSTCVPSIDVCKQVSLANHTSKIWRPW</sequence>
<dbReference type="InterPro" id="IPR036638">
    <property type="entry name" value="HLH_DNA-bd_sf"/>
</dbReference>
<dbReference type="Proteomes" id="UP000812440">
    <property type="component" value="Chromosome 7"/>
</dbReference>
<dbReference type="GO" id="GO:0046983">
    <property type="term" value="F:protein dimerization activity"/>
    <property type="evidence" value="ECO:0007669"/>
    <property type="project" value="InterPro"/>
</dbReference>
<keyword evidence="2" id="KW-0217">Developmental protein</keyword>
<dbReference type="PROSITE" id="PS50888">
    <property type="entry name" value="BHLH"/>
    <property type="match status" value="1"/>
</dbReference>
<dbReference type="GO" id="GO:0000122">
    <property type="term" value="P:negative regulation of transcription by RNA polymerase II"/>
    <property type="evidence" value="ECO:0007669"/>
    <property type="project" value="UniProtKB-ARBA"/>
</dbReference>